<name>A0A8T1ABB9_9STRA</name>
<protein>
    <submittedName>
        <fullName evidence="2">Uncharacterized protein</fullName>
    </submittedName>
</protein>
<reference evidence="2" key="1">
    <citation type="submission" date="2018-10" db="EMBL/GenBank/DDBJ databases">
        <title>Effector identification in a new, highly contiguous assembly of the strawberry crown rot pathogen Phytophthora cactorum.</title>
        <authorList>
            <person name="Armitage A.D."/>
            <person name="Nellist C.F."/>
            <person name="Bates H."/>
            <person name="Vickerstaff R.J."/>
            <person name="Harrison R.J."/>
        </authorList>
    </citation>
    <scope>NUCLEOTIDE SEQUENCE</scope>
    <source>
        <strain evidence="2">4032</strain>
    </source>
</reference>
<evidence type="ECO:0000256" key="1">
    <source>
        <dbReference type="SAM" id="MobiDB-lite"/>
    </source>
</evidence>
<feature type="non-terminal residue" evidence="2">
    <location>
        <position position="1"/>
    </location>
</feature>
<dbReference type="AlphaFoldDB" id="A0A8T1ABB9"/>
<evidence type="ECO:0000313" key="2">
    <source>
        <dbReference type="EMBL" id="KAG2877917.1"/>
    </source>
</evidence>
<dbReference type="Proteomes" id="UP000774804">
    <property type="component" value="Unassembled WGS sequence"/>
</dbReference>
<organism evidence="2 3">
    <name type="scientific">Phytophthora cactorum</name>
    <dbReference type="NCBI Taxonomy" id="29920"/>
    <lineage>
        <taxon>Eukaryota</taxon>
        <taxon>Sar</taxon>
        <taxon>Stramenopiles</taxon>
        <taxon>Oomycota</taxon>
        <taxon>Peronosporomycetes</taxon>
        <taxon>Peronosporales</taxon>
        <taxon>Peronosporaceae</taxon>
        <taxon>Phytophthora</taxon>
    </lineage>
</organism>
<evidence type="ECO:0000313" key="3">
    <source>
        <dbReference type="Proteomes" id="UP000774804"/>
    </source>
</evidence>
<sequence>MKDRNAIIGIGTHARNFPPTAE</sequence>
<accession>A0A8T1ABB9</accession>
<feature type="region of interest" description="Disordered" evidence="1">
    <location>
        <begin position="1"/>
        <end position="22"/>
    </location>
</feature>
<comment type="caution">
    <text evidence="2">The sequence shown here is derived from an EMBL/GenBank/DDBJ whole genome shotgun (WGS) entry which is preliminary data.</text>
</comment>
<gene>
    <name evidence="2" type="ORF">PC115_g23218</name>
</gene>
<proteinExistence type="predicted"/>
<dbReference type="EMBL" id="RCMI01002221">
    <property type="protein sequence ID" value="KAG2877917.1"/>
    <property type="molecule type" value="Genomic_DNA"/>
</dbReference>